<dbReference type="SMART" id="SM00347">
    <property type="entry name" value="HTH_MARR"/>
    <property type="match status" value="1"/>
</dbReference>
<dbReference type="InterPro" id="IPR036388">
    <property type="entry name" value="WH-like_DNA-bd_sf"/>
</dbReference>
<proteinExistence type="predicted"/>
<dbReference type="STRING" id="863239.GCA_000213935_00144"/>
<dbReference type="SUPFAM" id="SSF46785">
    <property type="entry name" value="Winged helix' DNA-binding domain"/>
    <property type="match status" value="1"/>
</dbReference>
<evidence type="ECO:0000313" key="3">
    <source>
        <dbReference type="Proteomes" id="UP000261739"/>
    </source>
</evidence>
<evidence type="ECO:0000313" key="2">
    <source>
        <dbReference type="EMBL" id="HCT14687.1"/>
    </source>
</evidence>
<dbReference type="GO" id="GO:0003700">
    <property type="term" value="F:DNA-binding transcription factor activity"/>
    <property type="evidence" value="ECO:0007669"/>
    <property type="project" value="InterPro"/>
</dbReference>
<dbReference type="PRINTS" id="PR00598">
    <property type="entry name" value="HTHMARR"/>
</dbReference>
<name>A0A3D4T094_9CORY</name>
<reference evidence="2 3" key="1">
    <citation type="journal article" date="2018" name="Nat. Biotechnol.">
        <title>A standardized bacterial taxonomy based on genome phylogeny substantially revises the tree of life.</title>
        <authorList>
            <person name="Parks D.H."/>
            <person name="Chuvochina M."/>
            <person name="Waite D.W."/>
            <person name="Rinke C."/>
            <person name="Skarshewski A."/>
            <person name="Chaumeil P.A."/>
            <person name="Hugenholtz P."/>
        </authorList>
    </citation>
    <scope>NUCLEOTIDE SEQUENCE [LARGE SCALE GENOMIC DNA]</scope>
    <source>
        <strain evidence="2">UBA11247</strain>
    </source>
</reference>
<dbReference type="PROSITE" id="PS50995">
    <property type="entry name" value="HTH_MARR_2"/>
    <property type="match status" value="1"/>
</dbReference>
<dbReference type="Gene3D" id="1.10.10.10">
    <property type="entry name" value="Winged helix-like DNA-binding domain superfamily/Winged helix DNA-binding domain"/>
    <property type="match status" value="1"/>
</dbReference>
<feature type="domain" description="HTH marR-type" evidence="1">
    <location>
        <begin position="19"/>
        <end position="155"/>
    </location>
</feature>
<dbReference type="EMBL" id="DQID01000202">
    <property type="protein sequence ID" value="HCT14687.1"/>
    <property type="molecule type" value="Genomic_DNA"/>
</dbReference>
<dbReference type="PANTHER" id="PTHR33164">
    <property type="entry name" value="TRANSCRIPTIONAL REGULATOR, MARR FAMILY"/>
    <property type="match status" value="1"/>
</dbReference>
<accession>A0A3D4T094</accession>
<gene>
    <name evidence="2" type="ORF">DIW82_07825</name>
</gene>
<organism evidence="2 3">
    <name type="scientific">Corynebacterium nuruki</name>
    <dbReference type="NCBI Taxonomy" id="1032851"/>
    <lineage>
        <taxon>Bacteria</taxon>
        <taxon>Bacillati</taxon>
        <taxon>Actinomycetota</taxon>
        <taxon>Actinomycetes</taxon>
        <taxon>Mycobacteriales</taxon>
        <taxon>Corynebacteriaceae</taxon>
        <taxon>Corynebacterium</taxon>
    </lineage>
</organism>
<protein>
    <submittedName>
        <fullName evidence="2">MarR family transcriptional regulator</fullName>
    </submittedName>
</protein>
<dbReference type="InterPro" id="IPR000835">
    <property type="entry name" value="HTH_MarR-typ"/>
</dbReference>
<comment type="caution">
    <text evidence="2">The sequence shown here is derived from an EMBL/GenBank/DDBJ whole genome shotgun (WGS) entry which is preliminary data.</text>
</comment>
<sequence>MTTRSHATEESTRWLSDREQCLWRNWLTAGHSIDAGLARQMQQDNAISMADYMVLVNLSEAPDHRMRVAALADRLQWDRSRLSHQITRMRNRGLLDRETCSSDGRGAFIVLTDDGFEVIRDAAPGHVAAVRTMLFDVLSDEQQEQLADILHTVNAQFKDPASDPQN</sequence>
<dbReference type="InterPro" id="IPR036390">
    <property type="entry name" value="WH_DNA-bd_sf"/>
</dbReference>
<dbReference type="PANTHER" id="PTHR33164:SF99">
    <property type="entry name" value="MARR FAMILY REGULATORY PROTEIN"/>
    <property type="match status" value="1"/>
</dbReference>
<evidence type="ECO:0000259" key="1">
    <source>
        <dbReference type="PROSITE" id="PS50995"/>
    </source>
</evidence>
<dbReference type="Pfam" id="PF12802">
    <property type="entry name" value="MarR_2"/>
    <property type="match status" value="1"/>
</dbReference>
<dbReference type="InterPro" id="IPR039422">
    <property type="entry name" value="MarR/SlyA-like"/>
</dbReference>
<dbReference type="Proteomes" id="UP000261739">
    <property type="component" value="Unassembled WGS sequence"/>
</dbReference>
<dbReference type="AlphaFoldDB" id="A0A3D4T094"/>
<dbReference type="GO" id="GO:0006950">
    <property type="term" value="P:response to stress"/>
    <property type="evidence" value="ECO:0007669"/>
    <property type="project" value="TreeGrafter"/>
</dbReference>
<dbReference type="RefSeq" id="WP_010122494.1">
    <property type="nucleotide sequence ID" value="NZ_DAITTW010000001.1"/>
</dbReference>